<keyword evidence="3" id="KW-0963">Cytoplasm</keyword>
<feature type="region of interest" description="Disordered" evidence="12">
    <location>
        <begin position="463"/>
        <end position="484"/>
    </location>
</feature>
<dbReference type="EMBL" id="CAJFCW020000003">
    <property type="protein sequence ID" value="CAG9105706.1"/>
    <property type="molecule type" value="Genomic_DNA"/>
</dbReference>
<gene>
    <name evidence="14" type="ORF">BOKJ2_LOCUS6532</name>
</gene>
<organism evidence="14 15">
    <name type="scientific">Bursaphelenchus okinawaensis</name>
    <dbReference type="NCBI Taxonomy" id="465554"/>
    <lineage>
        <taxon>Eukaryota</taxon>
        <taxon>Metazoa</taxon>
        <taxon>Ecdysozoa</taxon>
        <taxon>Nematoda</taxon>
        <taxon>Chromadorea</taxon>
        <taxon>Rhabditida</taxon>
        <taxon>Tylenchina</taxon>
        <taxon>Tylenchomorpha</taxon>
        <taxon>Aphelenchoidea</taxon>
        <taxon>Aphelenchoididae</taxon>
        <taxon>Bursaphelenchus</taxon>
    </lineage>
</organism>
<evidence type="ECO:0000256" key="2">
    <source>
        <dbReference type="ARBA" id="ARBA00012513"/>
    </source>
</evidence>
<dbReference type="GO" id="GO:0035556">
    <property type="term" value="P:intracellular signal transduction"/>
    <property type="evidence" value="ECO:0007669"/>
    <property type="project" value="TreeGrafter"/>
</dbReference>
<evidence type="ECO:0000256" key="1">
    <source>
        <dbReference type="ARBA" id="ARBA00004496"/>
    </source>
</evidence>
<comment type="caution">
    <text evidence="14">The sequence shown here is derived from an EMBL/GenBank/DDBJ whole genome shotgun (WGS) entry which is preliminary data.</text>
</comment>
<proteinExistence type="predicted"/>
<dbReference type="SMART" id="SM00220">
    <property type="entry name" value="S_TKc"/>
    <property type="match status" value="1"/>
</dbReference>
<reference evidence="14" key="1">
    <citation type="submission" date="2020-09" db="EMBL/GenBank/DDBJ databases">
        <authorList>
            <person name="Kikuchi T."/>
        </authorList>
    </citation>
    <scope>NUCLEOTIDE SEQUENCE</scope>
    <source>
        <strain evidence="14">SH1</strain>
    </source>
</reference>
<accession>A0A811KMN0</accession>
<name>A0A811KMN0_9BILA</name>
<evidence type="ECO:0000256" key="12">
    <source>
        <dbReference type="SAM" id="MobiDB-lite"/>
    </source>
</evidence>
<dbReference type="PANTHER" id="PTHR24346">
    <property type="entry name" value="MAP/MICROTUBULE AFFINITY-REGULATING KINASE"/>
    <property type="match status" value="1"/>
</dbReference>
<evidence type="ECO:0000256" key="6">
    <source>
        <dbReference type="ARBA" id="ARBA00022741"/>
    </source>
</evidence>
<keyword evidence="6 11" id="KW-0547">Nucleotide-binding</keyword>
<comment type="subcellular location">
    <subcellularLocation>
        <location evidence="1">Cytoplasm</location>
    </subcellularLocation>
</comment>
<evidence type="ECO:0000256" key="3">
    <source>
        <dbReference type="ARBA" id="ARBA00022490"/>
    </source>
</evidence>
<feature type="region of interest" description="Disordered" evidence="12">
    <location>
        <begin position="872"/>
        <end position="909"/>
    </location>
</feature>
<keyword evidence="7" id="KW-0418">Kinase</keyword>
<feature type="region of interest" description="Disordered" evidence="12">
    <location>
        <begin position="732"/>
        <end position="767"/>
    </location>
</feature>
<evidence type="ECO:0000313" key="14">
    <source>
        <dbReference type="EMBL" id="CAD5216316.1"/>
    </source>
</evidence>
<dbReference type="GO" id="GO:0050321">
    <property type="term" value="F:tau-protein kinase activity"/>
    <property type="evidence" value="ECO:0007669"/>
    <property type="project" value="TreeGrafter"/>
</dbReference>
<evidence type="ECO:0000256" key="11">
    <source>
        <dbReference type="PROSITE-ProRule" id="PRU10141"/>
    </source>
</evidence>
<dbReference type="PANTHER" id="PTHR24346:SF42">
    <property type="entry name" value="SERINE_THREONINE-PROTEIN KINASE SIK3"/>
    <property type="match status" value="1"/>
</dbReference>
<dbReference type="InterPro" id="IPR017441">
    <property type="entry name" value="Protein_kinase_ATP_BS"/>
</dbReference>
<dbReference type="OrthoDB" id="193931at2759"/>
<evidence type="ECO:0000256" key="4">
    <source>
        <dbReference type="ARBA" id="ARBA00022527"/>
    </source>
</evidence>
<keyword evidence="4" id="KW-0723">Serine/threonine-protein kinase</keyword>
<dbReference type="EC" id="2.7.11.1" evidence="2"/>
<evidence type="ECO:0000256" key="7">
    <source>
        <dbReference type="ARBA" id="ARBA00022777"/>
    </source>
</evidence>
<dbReference type="InterPro" id="IPR008271">
    <property type="entry name" value="Ser/Thr_kinase_AS"/>
</dbReference>
<evidence type="ECO:0000259" key="13">
    <source>
        <dbReference type="PROSITE" id="PS50011"/>
    </source>
</evidence>
<dbReference type="GO" id="GO:0005737">
    <property type="term" value="C:cytoplasm"/>
    <property type="evidence" value="ECO:0007669"/>
    <property type="project" value="UniProtKB-SubCell"/>
</dbReference>
<evidence type="ECO:0000313" key="15">
    <source>
        <dbReference type="Proteomes" id="UP000614601"/>
    </source>
</evidence>
<dbReference type="CDD" id="cd14003">
    <property type="entry name" value="STKc_AMPK-like"/>
    <property type="match status" value="1"/>
</dbReference>
<dbReference type="Proteomes" id="UP000614601">
    <property type="component" value="Unassembled WGS sequence"/>
</dbReference>
<feature type="domain" description="Protein kinase" evidence="13">
    <location>
        <begin position="112"/>
        <end position="363"/>
    </location>
</feature>
<feature type="compositionally biased region" description="Polar residues" evidence="12">
    <location>
        <begin position="893"/>
        <end position="903"/>
    </location>
</feature>
<keyword evidence="15" id="KW-1185">Reference proteome</keyword>
<dbReference type="AlphaFoldDB" id="A0A811KMN0"/>
<dbReference type="Gene3D" id="1.10.510.10">
    <property type="entry name" value="Transferase(Phosphotransferase) domain 1"/>
    <property type="match status" value="1"/>
</dbReference>
<dbReference type="InterPro" id="IPR000719">
    <property type="entry name" value="Prot_kinase_dom"/>
</dbReference>
<evidence type="ECO:0000256" key="8">
    <source>
        <dbReference type="ARBA" id="ARBA00022840"/>
    </source>
</evidence>
<evidence type="ECO:0000256" key="5">
    <source>
        <dbReference type="ARBA" id="ARBA00022679"/>
    </source>
</evidence>
<feature type="compositionally biased region" description="Low complexity" evidence="12">
    <location>
        <begin position="827"/>
        <end position="838"/>
    </location>
</feature>
<sequence length="999" mass="110172">MLDVAVWSSQCQAADPLPGASSTQTQLASTLLQQNKNQPQALGRKVSNQRFPRFPFLHTKQATVPALPIGNIAMLSMGTPAGSSAESASIASMLRTSHAAGQNVRQNKIGLYKLGKKLGHGNFGTVRSAIHEISKTKVAVKVMDKNKIDPENMIKVEREITVLKALRHPNIIKLYEIIRTETHLYIVTELATGGEVFDMLTQKGKQSEKDARKIFQQLCAAVAYCHANGIVHRDLKAENILLDKEGNVKLADFGFSNFQQSDTLLQTWCGSPPYAAPELLVARAYDGRQADIWSLGVMLFILVTAEFPFQGGTIDNLKMAVLGELLNIPFYISVECADLLRKMLTVIPEKRATMPQVLNHRWFTQEMSSEIKNLIHTPTLKNPKPQREVRSASSSMLTHNLDPTVLLYMQKNTIWSEEKVIEDALLQKFESPVYATYCLLCDKMQLLKQLSRALITPFDEDACRRGSRGSITSGKARVDPEPDPQSITQVQLAQLSLSTASDCDSDESMEDDHPPERDLRNFMTHAESSTSHEEYLNDQRRHTLCASGRLPINPVQAQQFATDAHQQLQQQLLIMQHLQQNPMFMAANPLQHQITQKLLEMAAHQQQNEQNMYASQNPAFSNCSPNPQTLAGLMCMKNGLFDYTKLMKLPNNQERRASANESVLGVHGFLAQVNAQANVVNKTKLKHSVGLNQPENSRTIEEEGAMYLNRYGNAKRNTVHGAQTMMSGLTVGTPLQSVPQQPRYARTPYAKSNGNERRSSWASTTNQGIMNSQQFSKLESLYAQSLRGAAAAAANGSGNLANGDQAFGIPQLQAEFQRLKATTEKASGSSSSNVSMNGPLNLNAPRISITDENNKSLLAPNSPSFNPMAYGTPKNPPQSRPATVIGFSGKMSPDSSHNNNNGSPEPPKWIHIPVAPNVAIDKIYGYVQQKNMNCEIRSGSENNGVTEIRVITNNQTVFSMAIDKSADNPDISKTEFTLICGDPNEADAVRVGLMESFDS</sequence>
<keyword evidence="8 11" id="KW-0067">ATP-binding</keyword>
<comment type="catalytic activity">
    <reaction evidence="9">
        <text>L-threonyl-[protein] + ATP = O-phospho-L-threonyl-[protein] + ADP + H(+)</text>
        <dbReference type="Rhea" id="RHEA:46608"/>
        <dbReference type="Rhea" id="RHEA-COMP:11060"/>
        <dbReference type="Rhea" id="RHEA-COMP:11605"/>
        <dbReference type="ChEBI" id="CHEBI:15378"/>
        <dbReference type="ChEBI" id="CHEBI:30013"/>
        <dbReference type="ChEBI" id="CHEBI:30616"/>
        <dbReference type="ChEBI" id="CHEBI:61977"/>
        <dbReference type="ChEBI" id="CHEBI:456216"/>
        <dbReference type="EC" id="2.7.11.1"/>
    </reaction>
</comment>
<dbReference type="GO" id="GO:0000226">
    <property type="term" value="P:microtubule cytoskeleton organization"/>
    <property type="evidence" value="ECO:0007669"/>
    <property type="project" value="TreeGrafter"/>
</dbReference>
<dbReference type="EMBL" id="CAJFDH010000003">
    <property type="protein sequence ID" value="CAD5216316.1"/>
    <property type="molecule type" value="Genomic_DNA"/>
</dbReference>
<dbReference type="PROSITE" id="PS50011">
    <property type="entry name" value="PROTEIN_KINASE_DOM"/>
    <property type="match status" value="1"/>
</dbReference>
<dbReference type="Proteomes" id="UP000783686">
    <property type="component" value="Unassembled WGS sequence"/>
</dbReference>
<evidence type="ECO:0000256" key="9">
    <source>
        <dbReference type="ARBA" id="ARBA00047899"/>
    </source>
</evidence>
<evidence type="ECO:0000256" key="10">
    <source>
        <dbReference type="ARBA" id="ARBA00048679"/>
    </source>
</evidence>
<dbReference type="InterPro" id="IPR011009">
    <property type="entry name" value="Kinase-like_dom_sf"/>
</dbReference>
<dbReference type="SUPFAM" id="SSF56112">
    <property type="entry name" value="Protein kinase-like (PK-like)"/>
    <property type="match status" value="1"/>
</dbReference>
<dbReference type="PROSITE" id="PS00107">
    <property type="entry name" value="PROTEIN_KINASE_ATP"/>
    <property type="match status" value="1"/>
</dbReference>
<feature type="binding site" evidence="11">
    <location>
        <position position="141"/>
    </location>
    <ligand>
        <name>ATP</name>
        <dbReference type="ChEBI" id="CHEBI:30616"/>
    </ligand>
</feature>
<keyword evidence="5" id="KW-0808">Transferase</keyword>
<dbReference type="FunFam" id="3.30.200.20:FF:000003">
    <property type="entry name" value="Non-specific serine/threonine protein kinase"/>
    <property type="match status" value="1"/>
</dbReference>
<dbReference type="PROSITE" id="PS00108">
    <property type="entry name" value="PROTEIN_KINASE_ST"/>
    <property type="match status" value="1"/>
</dbReference>
<dbReference type="GO" id="GO:0005524">
    <property type="term" value="F:ATP binding"/>
    <property type="evidence" value="ECO:0007669"/>
    <property type="project" value="UniProtKB-UniRule"/>
</dbReference>
<comment type="catalytic activity">
    <reaction evidence="10">
        <text>L-seryl-[protein] + ATP = O-phospho-L-seryl-[protein] + ADP + H(+)</text>
        <dbReference type="Rhea" id="RHEA:17989"/>
        <dbReference type="Rhea" id="RHEA-COMP:9863"/>
        <dbReference type="Rhea" id="RHEA-COMP:11604"/>
        <dbReference type="ChEBI" id="CHEBI:15378"/>
        <dbReference type="ChEBI" id="CHEBI:29999"/>
        <dbReference type="ChEBI" id="CHEBI:30616"/>
        <dbReference type="ChEBI" id="CHEBI:83421"/>
        <dbReference type="ChEBI" id="CHEBI:456216"/>
        <dbReference type="EC" id="2.7.11.1"/>
    </reaction>
</comment>
<dbReference type="FunFam" id="1.10.510.10:FF:001222">
    <property type="entry name" value="Serine/threonine-protein kinase ppk25"/>
    <property type="match status" value="1"/>
</dbReference>
<protein>
    <recommendedName>
        <fullName evidence="2">non-specific serine/threonine protein kinase</fullName>
        <ecNumber evidence="2">2.7.11.1</ecNumber>
    </recommendedName>
</protein>
<dbReference type="Pfam" id="PF00069">
    <property type="entry name" value="Pkinase"/>
    <property type="match status" value="1"/>
</dbReference>
<feature type="region of interest" description="Disordered" evidence="12">
    <location>
        <begin position="820"/>
        <end position="839"/>
    </location>
</feature>